<dbReference type="PANTHER" id="PTHR38812:SF2">
    <property type="entry name" value="MU-LIKE PROPHAGE FLUMU PROTEIN GP42"/>
    <property type="match status" value="1"/>
</dbReference>
<evidence type="ECO:0000259" key="1">
    <source>
        <dbReference type="Pfam" id="PF20155"/>
    </source>
</evidence>
<dbReference type="NCBIfam" id="TIGR02675">
    <property type="entry name" value="tape_meas_nterm"/>
    <property type="match status" value="1"/>
</dbReference>
<dbReference type="InterPro" id="IPR053058">
    <property type="entry name" value="Mulikevirus_tape_measure"/>
</dbReference>
<name>A0ABP5AX75_9ACTN</name>
<dbReference type="InterPro" id="IPR013491">
    <property type="entry name" value="Tape_meas_N"/>
</dbReference>
<feature type="domain" description="Tape measure protein N-terminal" evidence="1">
    <location>
        <begin position="75"/>
        <end position="254"/>
    </location>
</feature>
<dbReference type="EMBL" id="BAAAMY010000006">
    <property type="protein sequence ID" value="GAA1924869.1"/>
    <property type="molecule type" value="Genomic_DNA"/>
</dbReference>
<comment type="caution">
    <text evidence="2">The sequence shown here is derived from an EMBL/GenBank/DDBJ whole genome shotgun (WGS) entry which is preliminary data.</text>
</comment>
<dbReference type="PANTHER" id="PTHR38812">
    <property type="entry name" value="MU-LIKE PROPHAGE FLUMU PROTEIN GP42"/>
    <property type="match status" value="1"/>
</dbReference>
<dbReference type="RefSeq" id="WP_344008194.1">
    <property type="nucleotide sequence ID" value="NZ_BAAAMY010000006.1"/>
</dbReference>
<proteinExistence type="predicted"/>
<dbReference type="Proteomes" id="UP001501612">
    <property type="component" value="Unassembled WGS sequence"/>
</dbReference>
<accession>A0ABP5AX75</accession>
<gene>
    <name evidence="2" type="ORF">GCM10009737_28230</name>
</gene>
<evidence type="ECO:0000313" key="3">
    <source>
        <dbReference type="Proteomes" id="UP001501612"/>
    </source>
</evidence>
<protein>
    <recommendedName>
        <fullName evidence="1">Tape measure protein N-terminal domain-containing protein</fullName>
    </recommendedName>
</protein>
<evidence type="ECO:0000313" key="2">
    <source>
        <dbReference type="EMBL" id="GAA1924869.1"/>
    </source>
</evidence>
<organism evidence="2 3">
    <name type="scientific">Nocardioides lentus</name>
    <dbReference type="NCBI Taxonomy" id="338077"/>
    <lineage>
        <taxon>Bacteria</taxon>
        <taxon>Bacillati</taxon>
        <taxon>Actinomycetota</taxon>
        <taxon>Actinomycetes</taxon>
        <taxon>Propionibacteriales</taxon>
        <taxon>Nocardioidaceae</taxon>
        <taxon>Nocardioides</taxon>
    </lineage>
</organism>
<reference evidence="3" key="1">
    <citation type="journal article" date="2019" name="Int. J. Syst. Evol. Microbiol.">
        <title>The Global Catalogue of Microorganisms (GCM) 10K type strain sequencing project: providing services to taxonomists for standard genome sequencing and annotation.</title>
        <authorList>
            <consortium name="The Broad Institute Genomics Platform"/>
            <consortium name="The Broad Institute Genome Sequencing Center for Infectious Disease"/>
            <person name="Wu L."/>
            <person name="Ma J."/>
        </authorList>
    </citation>
    <scope>NUCLEOTIDE SEQUENCE [LARGE SCALE GENOMIC DNA]</scope>
    <source>
        <strain evidence="3">JCM 14046</strain>
    </source>
</reference>
<dbReference type="Pfam" id="PF20155">
    <property type="entry name" value="TMP_3"/>
    <property type="match status" value="1"/>
</dbReference>
<keyword evidence="3" id="KW-1185">Reference proteome</keyword>
<sequence>MSIEIGSAYISILPETRGLAPAIRRELGVVERDAGRSGDRAGKGFGSKFTGALGGLLKGGAFAAIGGASLLAGAGLKTAAELEQSRIGFETMLGSAKAADRFLGQIKSAAEKTPFELTGLTESSQKLLAFGFDVKDVIPTLTTLGDAAAGLGLGEEGLDRISTAVGQIQAKGKVQSEELLQLTDAGIPALKILANQYGVTAAEMQEQVTAGTVQAGKAIPALLKGIKNGSSGLAGETTRFGGLMAKQAGSVAGLFSTLKDKTLIGLADAIQPLMPMLKSGLGGAIKFVEPLMGGLATALTGLVSIFQGGAGNGIGRWVGMFSSIASGIGGVVSTAVGGKAGLSAWGDTLSSVGASLMRFVDAILPTLQSVGASIMGALGPGLRRIGEAIRTQLLPAFQRILPIVAPVAKFLIGIFGSALVGAIKGVVQAVKGIVGVISGVFNLIASLVEGDWKGAWEALKQIFSGAIDFVIGALKVWWNAGILGIFRGGIKWIVTRWKTFWAALKGFVKGAFSAIGKATSAGFKAVVKFFVNGVKTITAPWRRVFSLIGTLARAGWARARVIFSNAFTALKGALSKGIAVLTAPWRALWPRLKSVAQKGWDAIRDGISRAMTAAKSAFSKGVSGIRSTWEGIKSAASAPVRFVVDTVYNNGLRKMIGAIPGVGTPPFVSLGFSSGGYTGQGGKYEPAGIVHRDEFVVRKSSRRRFEKNHPGALDYLNAHGSLPGFAEGGLAGMTGSGKAKKKGGGVLAKAKKWLDAIKAIKSTLSGISLGSLAGDWGGYAKSAARSAGRGAVSWINGKLPNFGPIPDNPIPTGIFDNGGVLEPGALAYNASKRPEAVYNHRQFRAFADSFAERDAGPRRVDLVVGDRRFEAYLREVAADTYHGEDDFAGTVRRMR</sequence>